<dbReference type="Pfam" id="PF04397">
    <property type="entry name" value="LytTR"/>
    <property type="match status" value="1"/>
</dbReference>
<sequence>MLTLEQNKWGNGGHKQFYGKLSEIEKRTSSDFIRIHKSYLVNKHYISEYNYGSIKLLNGQVLSITRIYRSEIRKMLMREGV</sequence>
<reference evidence="2 3" key="1">
    <citation type="submission" date="2019-01" db="EMBL/GenBank/DDBJ databases">
        <title>Draft genomes of a novel of Aminipila strains.</title>
        <authorList>
            <person name="Ma S."/>
        </authorList>
    </citation>
    <scope>NUCLEOTIDE SEQUENCE [LARGE SCALE GENOMIC DNA]</scope>
    <source>
        <strain evidence="3">JN-39</strain>
    </source>
</reference>
<dbReference type="OrthoDB" id="9802383at2"/>
<accession>A0A410PY79</accession>
<dbReference type="Proteomes" id="UP000287601">
    <property type="component" value="Chromosome"/>
</dbReference>
<keyword evidence="3" id="KW-1185">Reference proteome</keyword>
<dbReference type="EMBL" id="CP035281">
    <property type="protein sequence ID" value="QAT43903.1"/>
    <property type="molecule type" value="Genomic_DNA"/>
</dbReference>
<dbReference type="InterPro" id="IPR007492">
    <property type="entry name" value="LytTR_DNA-bd_dom"/>
</dbReference>
<dbReference type="GO" id="GO:0003677">
    <property type="term" value="F:DNA binding"/>
    <property type="evidence" value="ECO:0007669"/>
    <property type="project" value="InterPro"/>
</dbReference>
<dbReference type="AlphaFoldDB" id="A0A410PY79"/>
<name>A0A410PY79_9FIRM</name>
<feature type="domain" description="HTH LytTR-type" evidence="1">
    <location>
        <begin position="1"/>
        <end position="78"/>
    </location>
</feature>
<evidence type="ECO:0000259" key="1">
    <source>
        <dbReference type="PROSITE" id="PS50930"/>
    </source>
</evidence>
<evidence type="ECO:0000313" key="2">
    <source>
        <dbReference type="EMBL" id="QAT43903.1"/>
    </source>
</evidence>
<gene>
    <name evidence="2" type="ORF">EQM06_12090</name>
</gene>
<dbReference type="SMART" id="SM00850">
    <property type="entry name" value="LytTR"/>
    <property type="match status" value="1"/>
</dbReference>
<organism evidence="2 3">
    <name type="scientific">Aminipila luticellarii</name>
    <dbReference type="NCBI Taxonomy" id="2507160"/>
    <lineage>
        <taxon>Bacteria</taxon>
        <taxon>Bacillati</taxon>
        <taxon>Bacillota</taxon>
        <taxon>Clostridia</taxon>
        <taxon>Peptostreptococcales</taxon>
        <taxon>Anaerovoracaceae</taxon>
        <taxon>Aminipila</taxon>
    </lineage>
</organism>
<protein>
    <submittedName>
        <fullName evidence="2">LytTR family transcriptional regulator</fullName>
    </submittedName>
</protein>
<dbReference type="RefSeq" id="WP_128746611.1">
    <property type="nucleotide sequence ID" value="NZ_CP035281.1"/>
</dbReference>
<proteinExistence type="predicted"/>
<dbReference type="KEGG" id="amij:EQM06_12090"/>
<evidence type="ECO:0000313" key="3">
    <source>
        <dbReference type="Proteomes" id="UP000287601"/>
    </source>
</evidence>
<dbReference type="PROSITE" id="PS50930">
    <property type="entry name" value="HTH_LYTTR"/>
    <property type="match status" value="1"/>
</dbReference>
<dbReference type="Gene3D" id="2.40.50.1020">
    <property type="entry name" value="LytTr DNA-binding domain"/>
    <property type="match status" value="1"/>
</dbReference>